<proteinExistence type="predicted"/>
<feature type="transmembrane region" description="Helical" evidence="1">
    <location>
        <begin position="135"/>
        <end position="155"/>
    </location>
</feature>
<evidence type="ECO:0000313" key="3">
    <source>
        <dbReference type="Proteomes" id="UP000298313"/>
    </source>
</evidence>
<keyword evidence="1" id="KW-0812">Transmembrane</keyword>
<dbReference type="InterPro" id="IPR009339">
    <property type="entry name" value="DUF998"/>
</dbReference>
<feature type="transmembrane region" description="Helical" evidence="1">
    <location>
        <begin position="54"/>
        <end position="75"/>
    </location>
</feature>
<gene>
    <name evidence="2" type="ORF">E3T48_08695</name>
</gene>
<keyword evidence="1" id="KW-1133">Transmembrane helix</keyword>
<comment type="caution">
    <text evidence="2">The sequence shown here is derived from an EMBL/GenBank/DDBJ whole genome shotgun (WGS) entry which is preliminary data.</text>
</comment>
<name>A0A4R9B896_9MICO</name>
<keyword evidence="3" id="KW-1185">Reference proteome</keyword>
<protein>
    <submittedName>
        <fullName evidence="2">DUF998 domain-containing protein</fullName>
    </submittedName>
</protein>
<feature type="transmembrane region" description="Helical" evidence="1">
    <location>
        <begin position="12"/>
        <end position="34"/>
    </location>
</feature>
<dbReference type="RefSeq" id="WP_134523658.1">
    <property type="nucleotide sequence ID" value="NZ_SOHH01000064.1"/>
</dbReference>
<evidence type="ECO:0000256" key="1">
    <source>
        <dbReference type="SAM" id="Phobius"/>
    </source>
</evidence>
<dbReference type="Pfam" id="PF06197">
    <property type="entry name" value="DUF998"/>
    <property type="match status" value="1"/>
</dbReference>
<feature type="transmembrane region" description="Helical" evidence="1">
    <location>
        <begin position="167"/>
        <end position="193"/>
    </location>
</feature>
<dbReference type="Proteomes" id="UP000298313">
    <property type="component" value="Unassembled WGS sequence"/>
</dbReference>
<feature type="transmembrane region" description="Helical" evidence="1">
    <location>
        <begin position="87"/>
        <end position="105"/>
    </location>
</feature>
<reference evidence="2 3" key="1">
    <citation type="submission" date="2019-03" db="EMBL/GenBank/DDBJ databases">
        <title>Genomics of glacier-inhabiting Cryobacterium strains.</title>
        <authorList>
            <person name="Liu Q."/>
            <person name="Xin Y.-H."/>
        </authorList>
    </citation>
    <scope>NUCLEOTIDE SEQUENCE [LARGE SCALE GENOMIC DNA]</scope>
    <source>
        <strain evidence="2 3">Hh4</strain>
    </source>
</reference>
<sequence length="242" mass="25037">MTRPPPHAVRRRLAMAVLIGVVGYVVVDIVLQALPPHYSPIREAESKLAVGPFGWIMNLNFLGRAVFTFCAIGAIGLTGPASPARRAGLLLLAIGGVSLGILAFFPTDVGPTGVSATGVSASAENGLQPVTTAGFVHLAVASLGFLAALAGECVLTRWLRHSPELAAVRVSALVFAGLAGGGLLGIVVTSALAPDWLGLAERLCLLGILGWVFVVSLAIRRVGEPGRPEPCGWPDEAVRNSR</sequence>
<keyword evidence="1" id="KW-0472">Membrane</keyword>
<evidence type="ECO:0000313" key="2">
    <source>
        <dbReference type="EMBL" id="TFD77730.1"/>
    </source>
</evidence>
<feature type="transmembrane region" description="Helical" evidence="1">
    <location>
        <begin position="199"/>
        <end position="219"/>
    </location>
</feature>
<dbReference type="AlphaFoldDB" id="A0A4R9B896"/>
<accession>A0A4R9B896</accession>
<dbReference type="EMBL" id="SOHH01000064">
    <property type="protein sequence ID" value="TFD77730.1"/>
    <property type="molecule type" value="Genomic_DNA"/>
</dbReference>
<dbReference type="OrthoDB" id="8159487at2"/>
<organism evidence="2 3">
    <name type="scientific">Cryobacterium fucosi</name>
    <dbReference type="NCBI Taxonomy" id="1259157"/>
    <lineage>
        <taxon>Bacteria</taxon>
        <taxon>Bacillati</taxon>
        <taxon>Actinomycetota</taxon>
        <taxon>Actinomycetes</taxon>
        <taxon>Micrococcales</taxon>
        <taxon>Microbacteriaceae</taxon>
        <taxon>Cryobacterium</taxon>
    </lineage>
</organism>